<dbReference type="InterPro" id="IPR051786">
    <property type="entry name" value="ASN_synthetase/amidase"/>
</dbReference>
<dbReference type="PANTHER" id="PTHR43284">
    <property type="entry name" value="ASPARAGINE SYNTHETASE (GLUTAMINE-HYDROLYZING)"/>
    <property type="match status" value="1"/>
</dbReference>
<dbReference type="Gene3D" id="3.40.50.620">
    <property type="entry name" value="HUPs"/>
    <property type="match status" value="1"/>
</dbReference>
<dbReference type="PANTHER" id="PTHR43284:SF1">
    <property type="entry name" value="ASPARAGINE SYNTHETASE"/>
    <property type="match status" value="1"/>
</dbReference>
<evidence type="ECO:0000313" key="2">
    <source>
        <dbReference type="EMBL" id="KKN59192.1"/>
    </source>
</evidence>
<reference evidence="2" key="1">
    <citation type="journal article" date="2015" name="Nature">
        <title>Complex archaea that bridge the gap between prokaryotes and eukaryotes.</title>
        <authorList>
            <person name="Spang A."/>
            <person name="Saw J.H."/>
            <person name="Jorgensen S.L."/>
            <person name="Zaremba-Niedzwiedzka K."/>
            <person name="Martijn J."/>
            <person name="Lind A.E."/>
            <person name="van Eijk R."/>
            <person name="Schleper C."/>
            <person name="Guy L."/>
            <person name="Ettema T.J."/>
        </authorList>
    </citation>
    <scope>NUCLEOTIDE SEQUENCE</scope>
</reference>
<sequence>MGGLPREVYLRITSTGVLVGSTLEEVIEKGAKTPALEKVVAHLNNDSTLGSSIWRDVHVIPAGGVAHLQRGEALRITSELDSIHDLSNASGDPAAILEELLQQEALTERFGIAFSGGCDSTSLIYAAAAVYGVEQPVACTWYFPSGSAHDDAKIASAIADELGIEHFSLTLSEDLLFRPIQRPLPAAPSTALAFQAVIYQLAEELSIRTKTRPVTILDGHGGDQIFLDPVPVATLRDTLLSQPSAFARKLRHYAQLYSVSYIRVLRAIMKSSPNPVNKFLRDEVIASFCQDRPSLTVARNEPIRRAWMQDAINENSYRVICDERAQYLRPFTQDKMLRYALSLPTEALYDKNHTRLPFRQKVAKHYNTSAVFRRRKGSVTGAFQKALWANRAYLEPLVLEGQLAQWGLIDRERFRDVYNQTALGCGGFDHDLFKLLTTALLLDAYQRLL</sequence>
<evidence type="ECO:0000259" key="1">
    <source>
        <dbReference type="Pfam" id="PF00733"/>
    </source>
</evidence>
<accession>A0A0F9SA65</accession>
<protein>
    <recommendedName>
        <fullName evidence="1">Asparagine synthetase domain-containing protein</fullName>
    </recommendedName>
</protein>
<dbReference type="SUPFAM" id="SSF52402">
    <property type="entry name" value="Adenine nucleotide alpha hydrolases-like"/>
    <property type="match status" value="1"/>
</dbReference>
<feature type="domain" description="Asparagine synthetase" evidence="1">
    <location>
        <begin position="109"/>
        <end position="430"/>
    </location>
</feature>
<dbReference type="AlphaFoldDB" id="A0A0F9SA65"/>
<dbReference type="GO" id="GO:0004066">
    <property type="term" value="F:asparagine synthase (glutamine-hydrolyzing) activity"/>
    <property type="evidence" value="ECO:0007669"/>
    <property type="project" value="InterPro"/>
</dbReference>
<gene>
    <name evidence="2" type="ORF">LCGC14_0544750</name>
</gene>
<dbReference type="InterPro" id="IPR001962">
    <property type="entry name" value="Asn_synthase"/>
</dbReference>
<dbReference type="EMBL" id="LAZR01000735">
    <property type="protein sequence ID" value="KKN59192.1"/>
    <property type="molecule type" value="Genomic_DNA"/>
</dbReference>
<organism evidence="2">
    <name type="scientific">marine sediment metagenome</name>
    <dbReference type="NCBI Taxonomy" id="412755"/>
    <lineage>
        <taxon>unclassified sequences</taxon>
        <taxon>metagenomes</taxon>
        <taxon>ecological metagenomes</taxon>
    </lineage>
</organism>
<name>A0A0F9SA65_9ZZZZ</name>
<dbReference type="Pfam" id="PF00733">
    <property type="entry name" value="Asn_synthase"/>
    <property type="match status" value="1"/>
</dbReference>
<dbReference type="InterPro" id="IPR014729">
    <property type="entry name" value="Rossmann-like_a/b/a_fold"/>
</dbReference>
<proteinExistence type="predicted"/>
<dbReference type="GO" id="GO:0006529">
    <property type="term" value="P:asparagine biosynthetic process"/>
    <property type="evidence" value="ECO:0007669"/>
    <property type="project" value="InterPro"/>
</dbReference>
<comment type="caution">
    <text evidence="2">The sequence shown here is derived from an EMBL/GenBank/DDBJ whole genome shotgun (WGS) entry which is preliminary data.</text>
</comment>